<evidence type="ECO:0000256" key="3">
    <source>
        <dbReference type="PROSITE-ProRule" id="PRU00339"/>
    </source>
</evidence>
<keyword evidence="2 3" id="KW-0802">TPR repeat</keyword>
<keyword evidence="5" id="KW-1185">Reference proteome</keyword>
<name>A0A1I5Y921_9FIRM</name>
<evidence type="ECO:0000256" key="2">
    <source>
        <dbReference type="ARBA" id="ARBA00022803"/>
    </source>
</evidence>
<feature type="repeat" description="TPR" evidence="3">
    <location>
        <begin position="131"/>
        <end position="164"/>
    </location>
</feature>
<dbReference type="SUPFAM" id="SSF48452">
    <property type="entry name" value="TPR-like"/>
    <property type="match status" value="2"/>
</dbReference>
<dbReference type="PANTHER" id="PTHR44858">
    <property type="entry name" value="TETRATRICOPEPTIDE REPEAT PROTEIN 6"/>
    <property type="match status" value="1"/>
</dbReference>
<dbReference type="EMBL" id="FOXO01000042">
    <property type="protein sequence ID" value="SFQ40684.1"/>
    <property type="molecule type" value="Genomic_DNA"/>
</dbReference>
<accession>A0A1I5Y921</accession>
<dbReference type="InterPro" id="IPR011990">
    <property type="entry name" value="TPR-like_helical_dom_sf"/>
</dbReference>
<evidence type="ECO:0000313" key="5">
    <source>
        <dbReference type="Proteomes" id="UP000182624"/>
    </source>
</evidence>
<dbReference type="InterPro" id="IPR050498">
    <property type="entry name" value="Ycf3"/>
</dbReference>
<dbReference type="Pfam" id="PF13181">
    <property type="entry name" value="TPR_8"/>
    <property type="match status" value="1"/>
</dbReference>
<protein>
    <submittedName>
        <fullName evidence="4">Tetratricopeptide repeat-containing protein</fullName>
    </submittedName>
</protein>
<dbReference type="AlphaFoldDB" id="A0A1I5Y921"/>
<dbReference type="InterPro" id="IPR019734">
    <property type="entry name" value="TPR_rpt"/>
</dbReference>
<dbReference type="PANTHER" id="PTHR44858:SF18">
    <property type="entry name" value="TETRATRICOPEPTIDE REPEAT (TPR) PROTEIN"/>
    <property type="match status" value="1"/>
</dbReference>
<dbReference type="Gene3D" id="1.25.40.10">
    <property type="entry name" value="Tetratricopeptide repeat domain"/>
    <property type="match status" value="2"/>
</dbReference>
<organism evidence="4 5">
    <name type="scientific">Butyrivibrio proteoclasticus</name>
    <dbReference type="NCBI Taxonomy" id="43305"/>
    <lineage>
        <taxon>Bacteria</taxon>
        <taxon>Bacillati</taxon>
        <taxon>Bacillota</taxon>
        <taxon>Clostridia</taxon>
        <taxon>Lachnospirales</taxon>
        <taxon>Lachnospiraceae</taxon>
        <taxon>Butyrivibrio</taxon>
    </lineage>
</organism>
<dbReference type="Pfam" id="PF13432">
    <property type="entry name" value="TPR_16"/>
    <property type="match status" value="1"/>
</dbReference>
<evidence type="ECO:0000313" key="4">
    <source>
        <dbReference type="EMBL" id="SFQ40684.1"/>
    </source>
</evidence>
<sequence>MNRGIVAGALSLTILLTGCGSLAGRHNIDSGFAYIESHEYTSALESFEEAEKNGEDACFIHRGKGIAYLYSGEYELAAEELLSSLAADEGIVDDMDFDTNYYLAESYMMLGEYNKAKEVYDAIIGLRSGDINAYYLRGTCELSSGNHDLGYADFTKAISLNPKDYSMMIMIYKSLAENGYEEEGVSIISRALENGSEYMTNYEKGQISFYLGNNADAQSYLEAARSERDQEKEPVVLLLGQTGEVQGDYNYAISVYKTYLSENPKSAKVYNQLGMCQIKQGDYEGAVSSFQSGIEINDKSLNQALMLNEITAYEYMGEFDLASSLMTTYLQEYPQDEAAVRENVFLSTR</sequence>
<dbReference type="PROSITE" id="PS50005">
    <property type="entry name" value="TPR"/>
    <property type="match status" value="2"/>
</dbReference>
<dbReference type="Proteomes" id="UP000182624">
    <property type="component" value="Unassembled WGS sequence"/>
</dbReference>
<proteinExistence type="predicted"/>
<keyword evidence="1" id="KW-0677">Repeat</keyword>
<dbReference type="PROSITE" id="PS51257">
    <property type="entry name" value="PROKAR_LIPOPROTEIN"/>
    <property type="match status" value="1"/>
</dbReference>
<dbReference type="SMART" id="SM00028">
    <property type="entry name" value="TPR"/>
    <property type="match status" value="5"/>
</dbReference>
<feature type="repeat" description="TPR" evidence="3">
    <location>
        <begin position="267"/>
        <end position="300"/>
    </location>
</feature>
<evidence type="ECO:0000256" key="1">
    <source>
        <dbReference type="ARBA" id="ARBA00022737"/>
    </source>
</evidence>
<dbReference type="Pfam" id="PF14559">
    <property type="entry name" value="TPR_19"/>
    <property type="match status" value="1"/>
</dbReference>
<gene>
    <name evidence="4" type="ORF">SAMN04487928_14221</name>
</gene>
<reference evidence="5" key="1">
    <citation type="submission" date="2016-10" db="EMBL/GenBank/DDBJ databases">
        <authorList>
            <person name="Varghese N."/>
            <person name="Submissions S."/>
        </authorList>
    </citation>
    <scope>NUCLEOTIDE SEQUENCE [LARGE SCALE GENOMIC DNA]</scope>
    <source>
        <strain evidence="5">P18</strain>
    </source>
</reference>